<dbReference type="EMBL" id="VXIT01000003">
    <property type="protein sequence ID" value="KAA6413805.1"/>
    <property type="molecule type" value="Genomic_DNA"/>
</dbReference>
<sequence length="102" mass="11616">MKGAGTGKGKRRDGLVEYLIVGVERLTFRVQAHEVGSQATMLWARDHSRTLARVVKNGVWLERGWSVVGERARVVRERQFAPMPGAQGVAWLRWAWLMACRR</sequence>
<evidence type="ECO:0000313" key="2">
    <source>
        <dbReference type="Proteomes" id="UP000324767"/>
    </source>
</evidence>
<dbReference type="AlphaFoldDB" id="A0A5M8PVY5"/>
<name>A0A5M8PVY5_9LECA</name>
<proteinExistence type="predicted"/>
<protein>
    <submittedName>
        <fullName evidence="1">Uncharacterized protein</fullName>
    </submittedName>
</protein>
<gene>
    <name evidence="1" type="ORF">FRX48_02166</name>
</gene>
<dbReference type="Proteomes" id="UP000324767">
    <property type="component" value="Unassembled WGS sequence"/>
</dbReference>
<comment type="caution">
    <text evidence="1">The sequence shown here is derived from an EMBL/GenBank/DDBJ whole genome shotgun (WGS) entry which is preliminary data.</text>
</comment>
<reference evidence="1 2" key="1">
    <citation type="submission" date="2019-09" db="EMBL/GenBank/DDBJ databases">
        <title>The hologenome of the rock-dwelling lichen Lasallia pustulata.</title>
        <authorList>
            <person name="Greshake Tzovaras B."/>
            <person name="Segers F."/>
            <person name="Bicker A."/>
            <person name="Dal Grande F."/>
            <person name="Otte J."/>
            <person name="Hankeln T."/>
            <person name="Schmitt I."/>
            <person name="Ebersberger I."/>
        </authorList>
    </citation>
    <scope>NUCLEOTIDE SEQUENCE [LARGE SCALE GENOMIC DNA]</scope>
    <source>
        <strain evidence="1">A1-1</strain>
    </source>
</reference>
<organism evidence="1 2">
    <name type="scientific">Lasallia pustulata</name>
    <dbReference type="NCBI Taxonomy" id="136370"/>
    <lineage>
        <taxon>Eukaryota</taxon>
        <taxon>Fungi</taxon>
        <taxon>Dikarya</taxon>
        <taxon>Ascomycota</taxon>
        <taxon>Pezizomycotina</taxon>
        <taxon>Lecanoromycetes</taxon>
        <taxon>OSLEUM clade</taxon>
        <taxon>Umbilicariomycetidae</taxon>
        <taxon>Umbilicariales</taxon>
        <taxon>Umbilicariaceae</taxon>
        <taxon>Lasallia</taxon>
    </lineage>
</organism>
<evidence type="ECO:0000313" key="1">
    <source>
        <dbReference type="EMBL" id="KAA6413805.1"/>
    </source>
</evidence>
<accession>A0A5M8PVY5</accession>